<dbReference type="SMART" id="SM00064">
    <property type="entry name" value="FYVE"/>
    <property type="match status" value="1"/>
</dbReference>
<dbReference type="PANTHER" id="PTHR13510">
    <property type="entry name" value="FYVE-FINGER-CONTAINING RAB5 EFFECTOR PROTEIN RABENOSYN-5-RELATED"/>
    <property type="match status" value="1"/>
</dbReference>
<dbReference type="PANTHER" id="PTHR13510:SF44">
    <property type="entry name" value="RABENOSYN-5"/>
    <property type="match status" value="1"/>
</dbReference>
<dbReference type="Pfam" id="PF01363">
    <property type="entry name" value="FYVE"/>
    <property type="match status" value="1"/>
</dbReference>
<evidence type="ECO:0000256" key="2">
    <source>
        <dbReference type="ARBA" id="ARBA00022771"/>
    </source>
</evidence>
<keyword evidence="2 4" id="KW-0863">Zinc-finger</keyword>
<dbReference type="SUPFAM" id="SSF55961">
    <property type="entry name" value="Bet v1-like"/>
    <property type="match status" value="1"/>
</dbReference>
<dbReference type="InterPro" id="IPR023393">
    <property type="entry name" value="START-like_dom_sf"/>
</dbReference>
<sequence>MGRKHRPSGHKHPLPVDFFVCPQTAPHEESALIQTGLTALTHLVRDSQLENGPIAWKPYYDSDGLQIYLATELGSSENIIFMSVTEVEGTLEEAAALHTADTTEEYRKFSERYSKDLIDCAVLKTLAAPTREHPHNYIGLKWVTLEGPPTIRNRDYCFIECRDEFSINDVNGWARVLHSVDLPWVPDLRESMEFVRAVYENSGIVFKESEKPGFLQIYQLYNTNLRGKVPLWVQRFGIKRRARSLLAYDSYFRAMRLGHVPLLRENELVPASSRRKCFLCQTSFGPFAKRYNCRRCGEVVCRQCNKKWEITDDLQITRFVRICFKCSSGPPRAFFDDSEDGDSSLDGGSRAMSEPNIPHGHYRHSMKQGLNRPQAALDDVDRPRQMMRLSSGPPVQKKKDHRPHIPQRHSVQRTSRSGYDDNTVSREELVGLYRQLKQMKVDGDVAAA</sequence>
<organism evidence="7 8">
    <name type="scientific">Aphanomyces euteiches</name>
    <dbReference type="NCBI Taxonomy" id="100861"/>
    <lineage>
        <taxon>Eukaryota</taxon>
        <taxon>Sar</taxon>
        <taxon>Stramenopiles</taxon>
        <taxon>Oomycota</taxon>
        <taxon>Saprolegniomycetes</taxon>
        <taxon>Saprolegniales</taxon>
        <taxon>Verrucalvaceae</taxon>
        <taxon>Aphanomyces</taxon>
    </lineage>
</organism>
<keyword evidence="1" id="KW-0479">Metal-binding</keyword>
<comment type="caution">
    <text evidence="7">The sequence shown here is derived from an EMBL/GenBank/DDBJ whole genome shotgun (WGS) entry which is preliminary data.</text>
</comment>
<dbReference type="InterPro" id="IPR011011">
    <property type="entry name" value="Znf_FYVE_PHD"/>
</dbReference>
<dbReference type="Gene3D" id="3.30.530.20">
    <property type="match status" value="1"/>
</dbReference>
<dbReference type="InterPro" id="IPR052727">
    <property type="entry name" value="Rab4/Rab5_effector"/>
</dbReference>
<evidence type="ECO:0000256" key="3">
    <source>
        <dbReference type="ARBA" id="ARBA00022833"/>
    </source>
</evidence>
<dbReference type="GO" id="GO:0008270">
    <property type="term" value="F:zinc ion binding"/>
    <property type="evidence" value="ECO:0007669"/>
    <property type="project" value="UniProtKB-KW"/>
</dbReference>
<keyword evidence="8" id="KW-1185">Reference proteome</keyword>
<evidence type="ECO:0000256" key="5">
    <source>
        <dbReference type="SAM" id="MobiDB-lite"/>
    </source>
</evidence>
<dbReference type="AlphaFoldDB" id="A0A6G0W8T4"/>
<dbReference type="InterPro" id="IPR017455">
    <property type="entry name" value="Znf_FYVE-rel"/>
</dbReference>
<evidence type="ECO:0000313" key="8">
    <source>
        <dbReference type="Proteomes" id="UP000481153"/>
    </source>
</evidence>
<feature type="compositionally biased region" description="Polar residues" evidence="5">
    <location>
        <begin position="412"/>
        <end position="422"/>
    </location>
</feature>
<dbReference type="Proteomes" id="UP000481153">
    <property type="component" value="Unassembled WGS sequence"/>
</dbReference>
<name>A0A6G0W8T4_9STRA</name>
<evidence type="ECO:0000256" key="4">
    <source>
        <dbReference type="PROSITE-ProRule" id="PRU00091"/>
    </source>
</evidence>
<evidence type="ECO:0000313" key="7">
    <source>
        <dbReference type="EMBL" id="KAF0723589.1"/>
    </source>
</evidence>
<dbReference type="SUPFAM" id="SSF57903">
    <property type="entry name" value="FYVE/PHD zinc finger"/>
    <property type="match status" value="1"/>
</dbReference>
<protein>
    <recommendedName>
        <fullName evidence="6">FYVE-type domain-containing protein</fullName>
    </recommendedName>
</protein>
<feature type="domain" description="FYVE-type" evidence="6">
    <location>
        <begin position="271"/>
        <end position="326"/>
    </location>
</feature>
<keyword evidence="3" id="KW-0862">Zinc</keyword>
<dbReference type="CDD" id="cd00065">
    <property type="entry name" value="FYVE_like_SF"/>
    <property type="match status" value="1"/>
</dbReference>
<dbReference type="PROSITE" id="PS50178">
    <property type="entry name" value="ZF_FYVE"/>
    <property type="match status" value="1"/>
</dbReference>
<reference evidence="7 8" key="1">
    <citation type="submission" date="2019-07" db="EMBL/GenBank/DDBJ databases">
        <title>Genomics analysis of Aphanomyces spp. identifies a new class of oomycete effector associated with host adaptation.</title>
        <authorList>
            <person name="Gaulin E."/>
        </authorList>
    </citation>
    <scope>NUCLEOTIDE SEQUENCE [LARGE SCALE GENOMIC DNA]</scope>
    <source>
        <strain evidence="7 8">ATCC 201684</strain>
    </source>
</reference>
<dbReference type="VEuPathDB" id="FungiDB:AeMF1_004105"/>
<proteinExistence type="predicted"/>
<dbReference type="InterPro" id="IPR013083">
    <property type="entry name" value="Znf_RING/FYVE/PHD"/>
</dbReference>
<dbReference type="Gene3D" id="3.30.40.10">
    <property type="entry name" value="Zinc/RING finger domain, C3HC4 (zinc finger)"/>
    <property type="match status" value="1"/>
</dbReference>
<dbReference type="EMBL" id="VJMJ01000301">
    <property type="protein sequence ID" value="KAF0723589.1"/>
    <property type="molecule type" value="Genomic_DNA"/>
</dbReference>
<dbReference type="InterPro" id="IPR000306">
    <property type="entry name" value="Znf_FYVE"/>
</dbReference>
<feature type="compositionally biased region" description="Basic residues" evidence="5">
    <location>
        <begin position="396"/>
        <end position="411"/>
    </location>
</feature>
<evidence type="ECO:0000259" key="6">
    <source>
        <dbReference type="PROSITE" id="PS50178"/>
    </source>
</evidence>
<feature type="region of interest" description="Disordered" evidence="5">
    <location>
        <begin position="335"/>
        <end position="424"/>
    </location>
</feature>
<gene>
    <name evidence="7" type="ORF">Ae201684_017556</name>
</gene>
<accession>A0A6G0W8T4</accession>
<evidence type="ECO:0000256" key="1">
    <source>
        <dbReference type="ARBA" id="ARBA00022723"/>
    </source>
</evidence>